<name>A0ABP7BZQ1_9ACTN</name>
<evidence type="ECO:0000313" key="2">
    <source>
        <dbReference type="EMBL" id="GAA3672034.1"/>
    </source>
</evidence>
<dbReference type="InterPro" id="IPR049240">
    <property type="entry name" value="DUF6875"/>
</dbReference>
<dbReference type="Proteomes" id="UP001500902">
    <property type="component" value="Unassembled WGS sequence"/>
</dbReference>
<evidence type="ECO:0000313" key="3">
    <source>
        <dbReference type="Proteomes" id="UP001500902"/>
    </source>
</evidence>
<dbReference type="EMBL" id="BAAAZP010000077">
    <property type="protein sequence ID" value="GAA3672034.1"/>
    <property type="molecule type" value="Genomic_DNA"/>
</dbReference>
<protein>
    <recommendedName>
        <fullName evidence="1">DUF6875 domain-containing protein</fullName>
    </recommendedName>
</protein>
<sequence length="213" mass="24037">MSLPASLPVSDERMELARRWISEYTPNPHPDLGRDGVVCPFMVRALRHDYVTLRSYDATRGDDALVDLARTLRADMVRRGAALGPNRTYLVSMVVPYGLPEPELKAMVDRVHATLRPEFVQAGFMAGDFWPDHELPGLHNDDFRPFASPVPLLGMRPIVPADVLFFAKHEPTPQRLLTYLGYYRGLFDGRLNEHWTAQLERAEAAARQSLANA</sequence>
<accession>A0ABP7BZQ1</accession>
<organism evidence="2 3">
    <name type="scientific">Nonomuraea antimicrobica</name>
    <dbReference type="NCBI Taxonomy" id="561173"/>
    <lineage>
        <taxon>Bacteria</taxon>
        <taxon>Bacillati</taxon>
        <taxon>Actinomycetota</taxon>
        <taxon>Actinomycetes</taxon>
        <taxon>Streptosporangiales</taxon>
        <taxon>Streptosporangiaceae</taxon>
        <taxon>Nonomuraea</taxon>
    </lineage>
</organism>
<comment type="caution">
    <text evidence="2">The sequence shown here is derived from an EMBL/GenBank/DDBJ whole genome shotgun (WGS) entry which is preliminary data.</text>
</comment>
<gene>
    <name evidence="2" type="ORF">GCM10022224_040250</name>
</gene>
<evidence type="ECO:0000259" key="1">
    <source>
        <dbReference type="Pfam" id="PF21780"/>
    </source>
</evidence>
<feature type="domain" description="DUF6875" evidence="1">
    <location>
        <begin position="17"/>
        <end position="187"/>
    </location>
</feature>
<reference evidence="3" key="1">
    <citation type="journal article" date="2019" name="Int. J. Syst. Evol. Microbiol.">
        <title>The Global Catalogue of Microorganisms (GCM) 10K type strain sequencing project: providing services to taxonomists for standard genome sequencing and annotation.</title>
        <authorList>
            <consortium name="The Broad Institute Genomics Platform"/>
            <consortium name="The Broad Institute Genome Sequencing Center for Infectious Disease"/>
            <person name="Wu L."/>
            <person name="Ma J."/>
        </authorList>
    </citation>
    <scope>NUCLEOTIDE SEQUENCE [LARGE SCALE GENOMIC DNA]</scope>
    <source>
        <strain evidence="3">JCM 16904</strain>
    </source>
</reference>
<keyword evidence="3" id="KW-1185">Reference proteome</keyword>
<dbReference type="RefSeq" id="WP_344879811.1">
    <property type="nucleotide sequence ID" value="NZ_BAAAZP010000077.1"/>
</dbReference>
<dbReference type="Pfam" id="PF21780">
    <property type="entry name" value="DUF6875"/>
    <property type="match status" value="1"/>
</dbReference>
<proteinExistence type="predicted"/>